<keyword evidence="6 8" id="KW-0472">Membrane</keyword>
<proteinExistence type="inferred from homology"/>
<feature type="transmembrane region" description="Helical" evidence="8">
    <location>
        <begin position="114"/>
        <end position="135"/>
    </location>
</feature>
<feature type="transmembrane region" description="Helical" evidence="8">
    <location>
        <begin position="243"/>
        <end position="262"/>
    </location>
</feature>
<accession>A0A2S9QQW3</accession>
<feature type="transmembrane region" description="Helical" evidence="8">
    <location>
        <begin position="541"/>
        <end position="562"/>
    </location>
</feature>
<evidence type="ECO:0000313" key="10">
    <source>
        <dbReference type="EMBL" id="PRI11976.1"/>
    </source>
</evidence>
<dbReference type="Gene3D" id="3.60.110.10">
    <property type="entry name" value="Carbon-nitrogen hydrolase"/>
    <property type="match status" value="1"/>
</dbReference>
<evidence type="ECO:0000256" key="2">
    <source>
        <dbReference type="ARBA" id="ARBA00022475"/>
    </source>
</evidence>
<feature type="transmembrane region" description="Helical" evidence="8">
    <location>
        <begin position="156"/>
        <end position="174"/>
    </location>
</feature>
<evidence type="ECO:0000256" key="4">
    <source>
        <dbReference type="ARBA" id="ARBA00022692"/>
    </source>
</evidence>
<dbReference type="PANTHER" id="PTHR38686">
    <property type="entry name" value="APOLIPOPROTEIN N-ACYLTRANSFERASE"/>
    <property type="match status" value="1"/>
</dbReference>
<feature type="transmembrane region" description="Helical" evidence="8">
    <location>
        <begin position="62"/>
        <end position="79"/>
    </location>
</feature>
<dbReference type="InterPro" id="IPR036526">
    <property type="entry name" value="C-N_Hydrolase_sf"/>
</dbReference>
<dbReference type="CDD" id="cd07571">
    <property type="entry name" value="ALP_N-acyl_transferase"/>
    <property type="match status" value="1"/>
</dbReference>
<dbReference type="Pfam" id="PF20154">
    <property type="entry name" value="LNT_N"/>
    <property type="match status" value="1"/>
</dbReference>
<keyword evidence="2 8" id="KW-1003">Cell membrane</keyword>
<organism evidence="10 11">
    <name type="scientific">Leucobacter massiliensis</name>
    <dbReference type="NCBI Taxonomy" id="1686285"/>
    <lineage>
        <taxon>Bacteria</taxon>
        <taxon>Bacillati</taxon>
        <taxon>Actinomycetota</taxon>
        <taxon>Actinomycetes</taxon>
        <taxon>Micrococcales</taxon>
        <taxon>Microbacteriaceae</taxon>
        <taxon>Leucobacter</taxon>
    </lineage>
</organism>
<feature type="transmembrane region" description="Helical" evidence="8">
    <location>
        <begin position="86"/>
        <end position="108"/>
    </location>
</feature>
<protein>
    <recommendedName>
        <fullName evidence="8">Apolipoprotein N-acyltransferase</fullName>
        <shortName evidence="8">ALP N-acyltransferase</shortName>
        <ecNumber evidence="8">2.3.1.269</ecNumber>
    </recommendedName>
</protein>
<dbReference type="HAMAP" id="MF_01148">
    <property type="entry name" value="Lnt"/>
    <property type="match status" value="1"/>
</dbReference>
<dbReference type="GO" id="GO:0016410">
    <property type="term" value="F:N-acyltransferase activity"/>
    <property type="evidence" value="ECO:0007669"/>
    <property type="project" value="UniProtKB-UniRule"/>
</dbReference>
<comment type="caution">
    <text evidence="10">The sequence shown here is derived from an EMBL/GenBank/DDBJ whole genome shotgun (WGS) entry which is preliminary data.</text>
</comment>
<gene>
    <name evidence="8" type="primary">lnt</name>
    <name evidence="10" type="ORF">B4915_02595</name>
</gene>
<dbReference type="EMBL" id="MWZD01000013">
    <property type="protein sequence ID" value="PRI11976.1"/>
    <property type="molecule type" value="Genomic_DNA"/>
</dbReference>
<dbReference type="UniPathway" id="UPA00666"/>
<dbReference type="GO" id="GO:0005886">
    <property type="term" value="C:plasma membrane"/>
    <property type="evidence" value="ECO:0007669"/>
    <property type="project" value="UniProtKB-SubCell"/>
</dbReference>
<evidence type="ECO:0000256" key="6">
    <source>
        <dbReference type="ARBA" id="ARBA00023136"/>
    </source>
</evidence>
<keyword evidence="5 8" id="KW-1133">Transmembrane helix</keyword>
<name>A0A2S9QQW3_9MICO</name>
<evidence type="ECO:0000256" key="8">
    <source>
        <dbReference type="HAMAP-Rule" id="MF_01148"/>
    </source>
</evidence>
<keyword evidence="7 8" id="KW-0012">Acyltransferase</keyword>
<evidence type="ECO:0000256" key="1">
    <source>
        <dbReference type="ARBA" id="ARBA00004651"/>
    </source>
</evidence>
<keyword evidence="3 8" id="KW-0808">Transferase</keyword>
<sequence>MRIAWESWHGSPARRSGVCAAASWRPRVSSEPLEPPRLRWWLALACAAAGGYLLDIASPGLAWWWAAFPGVGLIVAAVWQQRWPLGLLLGAVAGAAFWMPHISWLTLYLGPVPWLALSTVMLLWFALFGAVASLATRGLAVLARGVFVPERHRRRALRALPLAQALAVAGLWVLREGVQGSWPYGGFPWGRLAHTQAEGPLLQSVSWLGFAGLSGVLALVCAVPVACSFACASAATGRATRPLLVATAASAVAILVLALLPATALERTGSVRIGAVQGNSKSGIFDDRDSGSVLGDHLAATQTMLDQLEAEDESVDLIVWPENSAEFGIPDNPLGSYRLAKLSERAGAPILIGSVLASDDGTYTNSSLLWGPEGQLPGRYDKLHPVPFAEYMPNREFFHALAPDLVDLVQLEYAPGTLPSALDLSTQAGVVRAGLAICFDIIFDAQAVAMVDGGAEVILAQTNNADFGRTDESAQQLAIARLRAVETGRALVNISTVGTSAVVAPDGSELDRLVPHTADAMVATVPLVHGATPALVIGAPVAGGFMLLGGAGLALGAAALIARARRSARSGSAAAGAEQL</sequence>
<dbReference type="AlphaFoldDB" id="A0A2S9QQW3"/>
<comment type="catalytic activity">
    <reaction evidence="8">
        <text>N-terminal S-1,2-diacyl-sn-glyceryl-L-cysteinyl-[lipoprotein] + a glycerophospholipid = N-acyl-S-1,2-diacyl-sn-glyceryl-L-cysteinyl-[lipoprotein] + a 2-acyl-sn-glycero-3-phospholipid + H(+)</text>
        <dbReference type="Rhea" id="RHEA:48228"/>
        <dbReference type="Rhea" id="RHEA-COMP:14681"/>
        <dbReference type="Rhea" id="RHEA-COMP:14684"/>
        <dbReference type="ChEBI" id="CHEBI:15378"/>
        <dbReference type="ChEBI" id="CHEBI:136912"/>
        <dbReference type="ChEBI" id="CHEBI:140656"/>
        <dbReference type="ChEBI" id="CHEBI:140657"/>
        <dbReference type="ChEBI" id="CHEBI:140660"/>
        <dbReference type="EC" id="2.3.1.269"/>
    </reaction>
</comment>
<evidence type="ECO:0000256" key="7">
    <source>
        <dbReference type="ARBA" id="ARBA00023315"/>
    </source>
</evidence>
<dbReference type="OrthoDB" id="9804277at2"/>
<keyword evidence="4 8" id="KW-0812">Transmembrane</keyword>
<keyword evidence="10" id="KW-0449">Lipoprotein</keyword>
<evidence type="ECO:0000259" key="9">
    <source>
        <dbReference type="PROSITE" id="PS50263"/>
    </source>
</evidence>
<evidence type="ECO:0000256" key="3">
    <source>
        <dbReference type="ARBA" id="ARBA00022679"/>
    </source>
</evidence>
<feature type="transmembrane region" description="Helical" evidence="8">
    <location>
        <begin position="207"/>
        <end position="231"/>
    </location>
</feature>
<comment type="similarity">
    <text evidence="8">Belongs to the CN hydrolase family. Apolipoprotein N-acyltransferase subfamily.</text>
</comment>
<dbReference type="SUPFAM" id="SSF56317">
    <property type="entry name" value="Carbon-nitrogen hydrolase"/>
    <property type="match status" value="1"/>
</dbReference>
<comment type="function">
    <text evidence="8">Catalyzes the phospholipid dependent N-acylation of the N-terminal cysteine of apolipoprotein, the last step in lipoprotein maturation.</text>
</comment>
<comment type="pathway">
    <text evidence="8">Protein modification; lipoprotein biosynthesis (N-acyl transfer).</text>
</comment>
<evidence type="ECO:0000313" key="11">
    <source>
        <dbReference type="Proteomes" id="UP000238650"/>
    </source>
</evidence>
<dbReference type="InterPro" id="IPR003010">
    <property type="entry name" value="C-N_Hydrolase"/>
</dbReference>
<dbReference type="InterPro" id="IPR004563">
    <property type="entry name" value="Apolipo_AcylTrfase"/>
</dbReference>
<dbReference type="Pfam" id="PF00795">
    <property type="entry name" value="CN_hydrolase"/>
    <property type="match status" value="1"/>
</dbReference>
<comment type="subcellular location">
    <subcellularLocation>
        <location evidence="1 8">Cell membrane</location>
        <topology evidence="1 8">Multi-pass membrane protein</topology>
    </subcellularLocation>
</comment>
<evidence type="ECO:0000256" key="5">
    <source>
        <dbReference type="ARBA" id="ARBA00022989"/>
    </source>
</evidence>
<reference evidence="10 11" key="1">
    <citation type="journal article" date="2017" name="New Microbes New Infect">
        <title>Genome sequence of 'Leucobacter massiliensis' sp. nov. isolated from human pharynx after travel to the 2014 Hajj.</title>
        <authorList>
            <person name="Leangapichart T."/>
            <person name="Gautret P."/>
            <person name="Nguyen T.T."/>
            <person name="Armstrong N."/>
            <person name="Rolain J.M."/>
        </authorList>
    </citation>
    <scope>NUCLEOTIDE SEQUENCE [LARGE SCALE GENOMIC DNA]</scope>
    <source>
        <strain evidence="10 11">122RC15</strain>
    </source>
</reference>
<feature type="domain" description="CN hydrolase" evidence="9">
    <location>
        <begin position="271"/>
        <end position="527"/>
    </location>
</feature>
<dbReference type="NCBIfam" id="TIGR00546">
    <property type="entry name" value="lnt"/>
    <property type="match status" value="1"/>
</dbReference>
<dbReference type="PROSITE" id="PS50263">
    <property type="entry name" value="CN_HYDROLASE"/>
    <property type="match status" value="1"/>
</dbReference>
<keyword evidence="11" id="KW-1185">Reference proteome</keyword>
<dbReference type="InterPro" id="IPR045378">
    <property type="entry name" value="LNT_N"/>
</dbReference>
<dbReference type="EC" id="2.3.1.269" evidence="8"/>
<dbReference type="PANTHER" id="PTHR38686:SF1">
    <property type="entry name" value="APOLIPOPROTEIN N-ACYLTRANSFERASE"/>
    <property type="match status" value="1"/>
</dbReference>
<dbReference type="Proteomes" id="UP000238650">
    <property type="component" value="Unassembled WGS sequence"/>
</dbReference>
<dbReference type="GO" id="GO:0042158">
    <property type="term" value="P:lipoprotein biosynthetic process"/>
    <property type="evidence" value="ECO:0007669"/>
    <property type="project" value="UniProtKB-UniRule"/>
</dbReference>